<evidence type="ECO:0000313" key="1">
    <source>
        <dbReference type="EMBL" id="MBX41264.1"/>
    </source>
</evidence>
<dbReference type="AlphaFoldDB" id="A0A2P2NFN0"/>
<accession>A0A2P2NFN0</accession>
<name>A0A2P2NFN0_RHIMU</name>
<sequence>MWTSLTKQVIIRPTTRLGALQGVKRK</sequence>
<organism evidence="1">
    <name type="scientific">Rhizophora mucronata</name>
    <name type="common">Asiatic mangrove</name>
    <dbReference type="NCBI Taxonomy" id="61149"/>
    <lineage>
        <taxon>Eukaryota</taxon>
        <taxon>Viridiplantae</taxon>
        <taxon>Streptophyta</taxon>
        <taxon>Embryophyta</taxon>
        <taxon>Tracheophyta</taxon>
        <taxon>Spermatophyta</taxon>
        <taxon>Magnoliopsida</taxon>
        <taxon>eudicotyledons</taxon>
        <taxon>Gunneridae</taxon>
        <taxon>Pentapetalae</taxon>
        <taxon>rosids</taxon>
        <taxon>fabids</taxon>
        <taxon>Malpighiales</taxon>
        <taxon>Rhizophoraceae</taxon>
        <taxon>Rhizophora</taxon>
    </lineage>
</organism>
<reference evidence="1" key="1">
    <citation type="submission" date="2018-02" db="EMBL/GenBank/DDBJ databases">
        <title>Rhizophora mucronata_Transcriptome.</title>
        <authorList>
            <person name="Meera S.P."/>
            <person name="Sreeshan A."/>
            <person name="Augustine A."/>
        </authorList>
    </citation>
    <scope>NUCLEOTIDE SEQUENCE</scope>
    <source>
        <tissue evidence="1">Leaf</tissue>
    </source>
</reference>
<dbReference type="EMBL" id="GGEC01060780">
    <property type="protein sequence ID" value="MBX41264.1"/>
    <property type="molecule type" value="Transcribed_RNA"/>
</dbReference>
<proteinExistence type="predicted"/>
<protein>
    <submittedName>
        <fullName evidence="1">Uncharacterized protein</fullName>
    </submittedName>
</protein>